<evidence type="ECO:0000256" key="7">
    <source>
        <dbReference type="SAM" id="Phobius"/>
    </source>
</evidence>
<feature type="region of interest" description="Disordered" evidence="6">
    <location>
        <begin position="378"/>
        <end position="429"/>
    </location>
</feature>
<evidence type="ECO:0000256" key="1">
    <source>
        <dbReference type="ARBA" id="ARBA00004141"/>
    </source>
</evidence>
<sequence length="782" mass="86342">MLSAAHHDRRQIWNVPAAATPTTTTTIAHHCSPYTLPSFGVISIDASTTITLTADAVLTPECTSVYEVGSTLVGPGSRSDMQVSFNASVTPIVYATGAATVIAWFLFIMLVITPRTFFMGGAGGTSGLLGRRGMISGASGSASVIGVGSRPWLQKIAALTVAISLTIATADTFRVAEAQWYQGFMDAESLRREVVGGLEIKISRIISDIFLWLAQVQTLIRLFSRHKEKVIIKWTGFGLIVLDMTFSILNNFLTEHDGKPRHFVDAIPALNYLFQCALSMLYAAWVIYYALTKRRYAFYHKLMPNMAVVAVLSIVAILTPLIFFIIDISNYNVAGWGDYFRWVGAAAASVVVWEWVERIEALERDEKKDGILGREVFDGDDMLENSPHQEVNWPSHRNDRNRRSGGGAGYTSGHHGHGITNRFGRRSQNLERTIMVPLGRVHSRSTDARGGATNISPTVPGYTPSPEPRHPLPVASPVSRADTTSATNTVYTIRYHTMNEPMTPLPRQASVPPQQTPPRMARTTNTEPYFGKEGLQDHDDWQPDPESQPAVTRNRWRWPNMSPLNPFRRRIAEPPAEVLGGRIVEDTGMEKPVRSEKPQPPQFDRWDLKGRFGAFAAEQSERIRDRAGGKPQEMVLPVTIIPAQPRGRTWSPNYLANQAQETEQEQNQGYEQTDSLDSRTLAASSNEIGPGDDQQLDSRTRSTSFTRTFTSQATLSLQTLLVENQDQDGRTAQGPFSSPISPVSPISTAPANPFRSPTQSHASVNASRTDQETLPGITRRGS</sequence>
<feature type="transmembrane region" description="Helical" evidence="7">
    <location>
        <begin position="269"/>
        <end position="291"/>
    </location>
</feature>
<dbReference type="RefSeq" id="XP_033605172.1">
    <property type="nucleotide sequence ID" value="XM_033742579.1"/>
</dbReference>
<dbReference type="PANTHER" id="PTHR35779">
    <property type="entry name" value="PH-RESPONSE REGULATOR PROTEIN PALH/RIM21"/>
    <property type="match status" value="1"/>
</dbReference>
<evidence type="ECO:0000256" key="6">
    <source>
        <dbReference type="SAM" id="MobiDB-lite"/>
    </source>
</evidence>
<feature type="compositionally biased region" description="Polar residues" evidence="6">
    <location>
        <begin position="755"/>
        <end position="768"/>
    </location>
</feature>
<feature type="region of interest" description="Disordered" evidence="6">
    <location>
        <begin position="659"/>
        <end position="678"/>
    </location>
</feature>
<evidence type="ECO:0000313" key="9">
    <source>
        <dbReference type="Proteomes" id="UP000799437"/>
    </source>
</evidence>
<accession>A0A6A6WKN6</accession>
<comment type="subcellular location">
    <subcellularLocation>
        <location evidence="1">Membrane</location>
        <topology evidence="1">Multi-pass membrane protein</topology>
    </subcellularLocation>
</comment>
<feature type="transmembrane region" description="Helical" evidence="7">
    <location>
        <begin position="92"/>
        <end position="112"/>
    </location>
</feature>
<dbReference type="PANTHER" id="PTHR35779:SF1">
    <property type="entry name" value="PH-RESPONSE REGULATOR PROTEIN PALH_RIM21"/>
    <property type="match status" value="1"/>
</dbReference>
<dbReference type="InterPro" id="IPR014844">
    <property type="entry name" value="PalH"/>
</dbReference>
<feature type="region of interest" description="Disordered" evidence="6">
    <location>
        <begin position="683"/>
        <end position="702"/>
    </location>
</feature>
<dbReference type="AlphaFoldDB" id="A0A6A6WKN6"/>
<keyword evidence="2 7" id="KW-0812">Transmembrane</keyword>
<feature type="region of interest" description="Disordered" evidence="6">
    <location>
        <begin position="500"/>
        <end position="520"/>
    </location>
</feature>
<evidence type="ECO:0000256" key="5">
    <source>
        <dbReference type="ARBA" id="ARBA00038109"/>
    </source>
</evidence>
<evidence type="ECO:0000313" key="8">
    <source>
        <dbReference type="EMBL" id="KAF2762721.1"/>
    </source>
</evidence>
<gene>
    <name evidence="8" type="ORF">EJ05DRAFT_459498</name>
</gene>
<dbReference type="GeneID" id="54483633"/>
<evidence type="ECO:0000256" key="4">
    <source>
        <dbReference type="ARBA" id="ARBA00023136"/>
    </source>
</evidence>
<feature type="compositionally biased region" description="Low complexity" evidence="6">
    <location>
        <begin position="735"/>
        <end position="751"/>
    </location>
</feature>
<protein>
    <submittedName>
        <fullName evidence="8">PalH-domain-containing protein</fullName>
    </submittedName>
</protein>
<name>A0A6A6WKN6_9PEZI</name>
<proteinExistence type="inferred from homology"/>
<dbReference type="GO" id="GO:0071467">
    <property type="term" value="P:cellular response to pH"/>
    <property type="evidence" value="ECO:0007669"/>
    <property type="project" value="TreeGrafter"/>
</dbReference>
<comment type="similarity">
    <text evidence="5">Belongs to the palH/RIM21 family.</text>
</comment>
<dbReference type="EMBL" id="ML996565">
    <property type="protein sequence ID" value="KAF2762721.1"/>
    <property type="molecule type" value="Genomic_DNA"/>
</dbReference>
<evidence type="ECO:0000256" key="2">
    <source>
        <dbReference type="ARBA" id="ARBA00022692"/>
    </source>
</evidence>
<feature type="region of interest" description="Disordered" evidence="6">
    <location>
        <begin position="444"/>
        <end position="468"/>
    </location>
</feature>
<organism evidence="8 9">
    <name type="scientific">Pseudovirgaria hyperparasitica</name>
    <dbReference type="NCBI Taxonomy" id="470096"/>
    <lineage>
        <taxon>Eukaryota</taxon>
        <taxon>Fungi</taxon>
        <taxon>Dikarya</taxon>
        <taxon>Ascomycota</taxon>
        <taxon>Pezizomycotina</taxon>
        <taxon>Dothideomycetes</taxon>
        <taxon>Dothideomycetes incertae sedis</taxon>
        <taxon>Acrospermales</taxon>
        <taxon>Acrospermaceae</taxon>
        <taxon>Pseudovirgaria</taxon>
    </lineage>
</organism>
<dbReference type="Pfam" id="PF08733">
    <property type="entry name" value="PalH"/>
    <property type="match status" value="1"/>
</dbReference>
<feature type="region of interest" description="Disordered" evidence="6">
    <location>
        <begin position="726"/>
        <end position="782"/>
    </location>
</feature>
<keyword evidence="4 7" id="KW-0472">Membrane</keyword>
<dbReference type="Proteomes" id="UP000799437">
    <property type="component" value="Unassembled WGS sequence"/>
</dbReference>
<keyword evidence="3 7" id="KW-1133">Transmembrane helix</keyword>
<dbReference type="GO" id="GO:0005886">
    <property type="term" value="C:plasma membrane"/>
    <property type="evidence" value="ECO:0007669"/>
    <property type="project" value="TreeGrafter"/>
</dbReference>
<keyword evidence="9" id="KW-1185">Reference proteome</keyword>
<evidence type="ECO:0000256" key="3">
    <source>
        <dbReference type="ARBA" id="ARBA00022989"/>
    </source>
</evidence>
<feature type="transmembrane region" description="Helical" evidence="7">
    <location>
        <begin position="230"/>
        <end position="249"/>
    </location>
</feature>
<feature type="transmembrane region" description="Helical" evidence="7">
    <location>
        <begin position="303"/>
        <end position="327"/>
    </location>
</feature>
<feature type="compositionally biased region" description="Low complexity" evidence="6">
    <location>
        <begin position="659"/>
        <end position="668"/>
    </location>
</feature>
<reference evidence="8" key="1">
    <citation type="journal article" date="2020" name="Stud. Mycol.">
        <title>101 Dothideomycetes genomes: a test case for predicting lifestyles and emergence of pathogens.</title>
        <authorList>
            <person name="Haridas S."/>
            <person name="Albert R."/>
            <person name="Binder M."/>
            <person name="Bloem J."/>
            <person name="Labutti K."/>
            <person name="Salamov A."/>
            <person name="Andreopoulos B."/>
            <person name="Baker S."/>
            <person name="Barry K."/>
            <person name="Bills G."/>
            <person name="Bluhm B."/>
            <person name="Cannon C."/>
            <person name="Castanera R."/>
            <person name="Culley D."/>
            <person name="Daum C."/>
            <person name="Ezra D."/>
            <person name="Gonzalez J."/>
            <person name="Henrissat B."/>
            <person name="Kuo A."/>
            <person name="Liang C."/>
            <person name="Lipzen A."/>
            <person name="Lutzoni F."/>
            <person name="Magnuson J."/>
            <person name="Mondo S."/>
            <person name="Nolan M."/>
            <person name="Ohm R."/>
            <person name="Pangilinan J."/>
            <person name="Park H.-J."/>
            <person name="Ramirez L."/>
            <person name="Alfaro M."/>
            <person name="Sun H."/>
            <person name="Tritt A."/>
            <person name="Yoshinaga Y."/>
            <person name="Zwiers L.-H."/>
            <person name="Turgeon B."/>
            <person name="Goodwin S."/>
            <person name="Spatafora J."/>
            <person name="Crous P."/>
            <person name="Grigoriev I."/>
        </authorList>
    </citation>
    <scope>NUCLEOTIDE SEQUENCE</scope>
    <source>
        <strain evidence="8">CBS 121739</strain>
    </source>
</reference>
<dbReference type="OrthoDB" id="5393256at2759"/>